<keyword evidence="1" id="KW-0732">Signal</keyword>
<keyword evidence="4" id="KW-1185">Reference proteome</keyword>
<dbReference type="OrthoDB" id="7777568at2"/>
<dbReference type="EMBL" id="QZCG01000019">
    <property type="protein sequence ID" value="RJE82123.1"/>
    <property type="molecule type" value="Genomic_DNA"/>
</dbReference>
<sequence>MMFRPARIGLPIAAAMAAFALAACEPAPEISPDDRGFIPGGDYVLVGMDGAAVPLRNVTLKVEETRVSGLGPCNGYSAQNTAELPAVALEPIVSNRMACKNSELENRFFSVLQSATEMEFYGGVLKVKSPSTWLIFERGVRASSSVTALDEVRGGQ</sequence>
<evidence type="ECO:0000313" key="3">
    <source>
        <dbReference type="EMBL" id="RJE82123.1"/>
    </source>
</evidence>
<evidence type="ECO:0000259" key="2">
    <source>
        <dbReference type="Pfam" id="PF03724"/>
    </source>
</evidence>
<feature type="signal peptide" evidence="1">
    <location>
        <begin position="1"/>
        <end position="22"/>
    </location>
</feature>
<dbReference type="AlphaFoldDB" id="A0A418SMD6"/>
<dbReference type="RefSeq" id="WP_119751889.1">
    <property type="nucleotide sequence ID" value="NZ_QZCG01000019.1"/>
</dbReference>
<dbReference type="PROSITE" id="PS51257">
    <property type="entry name" value="PROKAR_LIPOPROTEIN"/>
    <property type="match status" value="1"/>
</dbReference>
<dbReference type="Proteomes" id="UP000284202">
    <property type="component" value="Unassembled WGS sequence"/>
</dbReference>
<evidence type="ECO:0000313" key="4">
    <source>
        <dbReference type="Proteomes" id="UP000284202"/>
    </source>
</evidence>
<proteinExistence type="predicted"/>
<dbReference type="InterPro" id="IPR038670">
    <property type="entry name" value="HslJ-like_sf"/>
</dbReference>
<dbReference type="InterPro" id="IPR005184">
    <property type="entry name" value="DUF306_Meta_HslJ"/>
</dbReference>
<organism evidence="3 4">
    <name type="scientific">Paracoccus onubensis</name>
    <dbReference type="NCBI Taxonomy" id="1675788"/>
    <lineage>
        <taxon>Bacteria</taxon>
        <taxon>Pseudomonadati</taxon>
        <taxon>Pseudomonadota</taxon>
        <taxon>Alphaproteobacteria</taxon>
        <taxon>Rhodobacterales</taxon>
        <taxon>Paracoccaceae</taxon>
        <taxon>Paracoccus</taxon>
    </lineage>
</organism>
<reference evidence="4" key="1">
    <citation type="submission" date="2018-09" db="EMBL/GenBank/DDBJ databases">
        <title>Acidovorax cavernicola nov. sp. isolated from Gruta de las Maravillas (Aracena, Spain).</title>
        <authorList>
            <person name="Jurado V."/>
            <person name="Gutierrez-Patricio S."/>
            <person name="Gonzalez-Pimentel J.L."/>
            <person name="Miller A.Z."/>
            <person name="Laiz L."/>
            <person name="Saiz-Jimenez C."/>
        </authorList>
    </citation>
    <scope>NUCLEOTIDE SEQUENCE [LARGE SCALE GENOMIC DNA]</scope>
    <source>
        <strain evidence="4">1011MAR3C25</strain>
    </source>
</reference>
<gene>
    <name evidence="3" type="ORF">D3P04_21280</name>
</gene>
<comment type="caution">
    <text evidence="3">The sequence shown here is derived from an EMBL/GenBank/DDBJ whole genome shotgun (WGS) entry which is preliminary data.</text>
</comment>
<dbReference type="Gene3D" id="2.40.128.270">
    <property type="match status" value="1"/>
</dbReference>
<feature type="domain" description="DUF306" evidence="2">
    <location>
        <begin position="39"/>
        <end position="128"/>
    </location>
</feature>
<evidence type="ECO:0000256" key="1">
    <source>
        <dbReference type="SAM" id="SignalP"/>
    </source>
</evidence>
<protein>
    <submittedName>
        <fullName evidence="3">META domain-containing protein</fullName>
    </submittedName>
</protein>
<dbReference type="Pfam" id="PF03724">
    <property type="entry name" value="META"/>
    <property type="match status" value="1"/>
</dbReference>
<name>A0A418SMD6_9RHOB</name>
<accession>A0A418SMD6</accession>
<feature type="chain" id="PRO_5019381646" evidence="1">
    <location>
        <begin position="23"/>
        <end position="156"/>
    </location>
</feature>